<evidence type="ECO:0000313" key="1">
    <source>
        <dbReference type="EMBL" id="MBV7392389.1"/>
    </source>
</evidence>
<protein>
    <submittedName>
        <fullName evidence="1">Uncharacterized protein</fullName>
    </submittedName>
</protein>
<gene>
    <name evidence="1" type="ORF">KUA55_17150</name>
</gene>
<name>A0ABS6THC9_9ENTE</name>
<dbReference type="EMBL" id="JAHUZB010000011">
    <property type="protein sequence ID" value="MBV7392389.1"/>
    <property type="molecule type" value="Genomic_DNA"/>
</dbReference>
<dbReference type="RefSeq" id="WP_218327602.1">
    <property type="nucleotide sequence ID" value="NZ_JAHUZB010000011.1"/>
</dbReference>
<dbReference type="Proteomes" id="UP000774130">
    <property type="component" value="Unassembled WGS sequence"/>
</dbReference>
<evidence type="ECO:0000313" key="2">
    <source>
        <dbReference type="Proteomes" id="UP000774130"/>
    </source>
</evidence>
<accession>A0ABS6THC9</accession>
<keyword evidence="2" id="KW-1185">Reference proteome</keyword>
<comment type="caution">
    <text evidence="1">The sequence shown here is derived from an EMBL/GenBank/DDBJ whole genome shotgun (WGS) entry which is preliminary data.</text>
</comment>
<reference evidence="1 2" key="1">
    <citation type="submission" date="2021-06" db="EMBL/GenBank/DDBJ databases">
        <title>Enterococcus alishanensis sp. nov., a novel lactic acid bacterium isolated from fresh coffee beans.</title>
        <authorList>
            <person name="Chen Y.-S."/>
        </authorList>
    </citation>
    <scope>NUCLEOTIDE SEQUENCE [LARGE SCALE GENOMIC DNA]</scope>
    <source>
        <strain evidence="1 2">ALS3</strain>
    </source>
</reference>
<organism evidence="1 2">
    <name type="scientific">Enterococcus alishanensis</name>
    <dbReference type="NCBI Taxonomy" id="1303817"/>
    <lineage>
        <taxon>Bacteria</taxon>
        <taxon>Bacillati</taxon>
        <taxon>Bacillota</taxon>
        <taxon>Bacilli</taxon>
        <taxon>Lactobacillales</taxon>
        <taxon>Enterococcaceae</taxon>
        <taxon>Enterococcus</taxon>
    </lineage>
</organism>
<proteinExistence type="predicted"/>
<sequence>MTEEIKRRKKRVLNPELRNINKGMTLPIFVIEAVQEKADSQLMSFSKYVETVLIKELHLEIPKNVPPENEE</sequence>